<dbReference type="GO" id="GO:0005829">
    <property type="term" value="C:cytosol"/>
    <property type="evidence" value="ECO:0007669"/>
    <property type="project" value="TreeGrafter"/>
</dbReference>
<comment type="cofactor">
    <cofactor evidence="1">
        <name>pyridoxal 5'-phosphate</name>
        <dbReference type="ChEBI" id="CHEBI:597326"/>
    </cofactor>
</comment>
<dbReference type="GO" id="GO:0006567">
    <property type="term" value="P:L-threonine catabolic process"/>
    <property type="evidence" value="ECO:0007669"/>
    <property type="project" value="TreeGrafter"/>
</dbReference>
<dbReference type="InterPro" id="IPR015421">
    <property type="entry name" value="PyrdxlP-dep_Trfase_major"/>
</dbReference>
<evidence type="ECO:0000313" key="8">
    <source>
        <dbReference type="EMBL" id="RZS54593.1"/>
    </source>
</evidence>
<feature type="modified residue" description="N6-(pyridoxal phosphate)lysine" evidence="6">
    <location>
        <position position="212"/>
    </location>
</feature>
<dbReference type="Gene3D" id="3.40.640.10">
    <property type="entry name" value="Type I PLP-dependent aspartate aminotransferase-like (Major domain)"/>
    <property type="match status" value="1"/>
</dbReference>
<evidence type="ECO:0000256" key="1">
    <source>
        <dbReference type="ARBA" id="ARBA00001933"/>
    </source>
</evidence>
<feature type="domain" description="Aromatic amino acid beta-eliminating lyase/threonine aldolase" evidence="7">
    <location>
        <begin position="11"/>
        <end position="300"/>
    </location>
</feature>
<protein>
    <submittedName>
        <fullName evidence="8">L-threonine aldolase</fullName>
    </submittedName>
</protein>
<comment type="similarity">
    <text evidence="2">Belongs to the threonine aldolase family.</text>
</comment>
<dbReference type="NCBIfam" id="NF041359">
    <property type="entry name" value="GntG_guanitoxin"/>
    <property type="match status" value="1"/>
</dbReference>
<dbReference type="GO" id="GO:0008732">
    <property type="term" value="F:L-allo-threonine aldolase activity"/>
    <property type="evidence" value="ECO:0007669"/>
    <property type="project" value="TreeGrafter"/>
</dbReference>
<dbReference type="InterPro" id="IPR015424">
    <property type="entry name" value="PyrdxlP-dep_Trfase"/>
</dbReference>
<dbReference type="FunFam" id="3.40.640.10:FF:000030">
    <property type="entry name" value="Low-specificity L-threonine aldolase"/>
    <property type="match status" value="1"/>
</dbReference>
<dbReference type="GO" id="GO:0006545">
    <property type="term" value="P:glycine biosynthetic process"/>
    <property type="evidence" value="ECO:0007669"/>
    <property type="project" value="TreeGrafter"/>
</dbReference>
<evidence type="ECO:0000259" key="7">
    <source>
        <dbReference type="Pfam" id="PF01212"/>
    </source>
</evidence>
<reference evidence="8 9" key="1">
    <citation type="submission" date="2019-02" db="EMBL/GenBank/DDBJ databases">
        <title>Genomic Encyclopedia of Type Strains, Phase IV (KMG-IV): sequencing the most valuable type-strain genomes for metagenomic binning, comparative biology and taxonomic classification.</title>
        <authorList>
            <person name="Goeker M."/>
        </authorList>
    </citation>
    <scope>NUCLEOTIDE SEQUENCE [LARGE SCALE GENOMIC DNA]</scope>
    <source>
        <strain evidence="8 9">DSM 10617</strain>
    </source>
</reference>
<name>A0A4Q7LKI3_9BURK</name>
<dbReference type="InterPro" id="IPR023603">
    <property type="entry name" value="Low_specificity_L-TA-like"/>
</dbReference>
<comment type="subunit">
    <text evidence="3">Homotetramer.</text>
</comment>
<dbReference type="Pfam" id="PF01212">
    <property type="entry name" value="Beta_elim_lyase"/>
    <property type="match status" value="1"/>
</dbReference>
<dbReference type="PANTHER" id="PTHR48097:SF9">
    <property type="entry name" value="L-THREONINE ALDOLASE"/>
    <property type="match status" value="1"/>
</dbReference>
<dbReference type="InterPro" id="IPR015422">
    <property type="entry name" value="PyrdxlP-dep_Trfase_small"/>
</dbReference>
<organism evidence="8 9">
    <name type="scientific">Sphaerotilus mobilis</name>
    <dbReference type="NCBI Taxonomy" id="47994"/>
    <lineage>
        <taxon>Bacteria</taxon>
        <taxon>Pseudomonadati</taxon>
        <taxon>Pseudomonadota</taxon>
        <taxon>Betaproteobacteria</taxon>
        <taxon>Burkholderiales</taxon>
        <taxon>Sphaerotilaceae</taxon>
        <taxon>Sphaerotilus</taxon>
    </lineage>
</organism>
<dbReference type="EMBL" id="SGWV01000009">
    <property type="protein sequence ID" value="RZS54593.1"/>
    <property type="molecule type" value="Genomic_DNA"/>
</dbReference>
<evidence type="ECO:0000256" key="2">
    <source>
        <dbReference type="ARBA" id="ARBA00006966"/>
    </source>
</evidence>
<gene>
    <name evidence="8" type="ORF">EV685_2075</name>
</gene>
<dbReference type="Gene3D" id="3.90.1150.10">
    <property type="entry name" value="Aspartate Aminotransferase, domain 1"/>
    <property type="match status" value="1"/>
</dbReference>
<evidence type="ECO:0000256" key="6">
    <source>
        <dbReference type="PIRSR" id="PIRSR017617-1"/>
    </source>
</evidence>
<accession>A0A4Q7LKI3</accession>
<dbReference type="PANTHER" id="PTHR48097">
    <property type="entry name" value="L-THREONINE ALDOLASE-RELATED"/>
    <property type="match status" value="1"/>
</dbReference>
<keyword evidence="5" id="KW-0456">Lyase</keyword>
<dbReference type="NCBIfam" id="NF007825">
    <property type="entry name" value="PRK10534.1"/>
    <property type="match status" value="1"/>
</dbReference>
<dbReference type="SUPFAM" id="SSF53383">
    <property type="entry name" value="PLP-dependent transferases"/>
    <property type="match status" value="1"/>
</dbReference>
<evidence type="ECO:0000313" key="9">
    <source>
        <dbReference type="Proteomes" id="UP000293433"/>
    </source>
</evidence>
<dbReference type="PIRSF" id="PIRSF017617">
    <property type="entry name" value="Thr_aldolase"/>
    <property type="match status" value="1"/>
</dbReference>
<dbReference type="Proteomes" id="UP000293433">
    <property type="component" value="Unassembled WGS sequence"/>
</dbReference>
<keyword evidence="4" id="KW-0663">Pyridoxal phosphate</keyword>
<comment type="caution">
    <text evidence="8">The sequence shown here is derived from an EMBL/GenBank/DDBJ whole genome shotgun (WGS) entry which is preliminary data.</text>
</comment>
<sequence length="368" mass="38352">MSTDAVMSTIDLRSDTVTRPTAAMREAMARAPVGDDVFGDDPSVNALQARMAGLAGFEAALFMPSGTQSNFCALLAHCQRGDEYIVGQLAHTYRYEGGGAAVLGSIQPQPLAQDAQGRMALGDIAAAIKPDDAHFARSRLLCLENTWNGHVMPADYLAEATALARARGLACHLDGARVFNAAAANAGQGGDIMAALRDITRHFDSVSICCSKGLGAPIGSVLCGSRELIGRAHRIRKMAGGGLRQAGLLAAAIDHALDHHVERLHDDHRLARRLAEGLSGIDGLVVRSAATNIVFVDVADGRGPALLAWLAERHILATGLIGLRFVTHLDVDAAGIDATVAAVRAFFAAGRHADAAPAAAPVAPVAPY</sequence>
<evidence type="ECO:0000256" key="3">
    <source>
        <dbReference type="ARBA" id="ARBA00011881"/>
    </source>
</evidence>
<evidence type="ECO:0000256" key="5">
    <source>
        <dbReference type="ARBA" id="ARBA00023239"/>
    </source>
</evidence>
<evidence type="ECO:0000256" key="4">
    <source>
        <dbReference type="ARBA" id="ARBA00022898"/>
    </source>
</evidence>
<proteinExistence type="inferred from homology"/>
<dbReference type="AlphaFoldDB" id="A0A4Q7LKI3"/>
<dbReference type="InterPro" id="IPR001597">
    <property type="entry name" value="ArAA_b-elim_lyase/Thr_aldolase"/>
</dbReference>
<dbReference type="RefSeq" id="WP_242615529.1">
    <property type="nucleotide sequence ID" value="NZ_SGWV01000009.1"/>
</dbReference>
<keyword evidence="9" id="KW-1185">Reference proteome</keyword>